<evidence type="ECO:0000313" key="2">
    <source>
        <dbReference type="Proteomes" id="UP000829494"/>
    </source>
</evidence>
<name>A0ABY3ZFS9_STRRM</name>
<gene>
    <name evidence="1" type="ORF">SRIMR7_41630</name>
</gene>
<keyword evidence="2" id="KW-1185">Reference proteome</keyword>
<proteinExistence type="predicted"/>
<dbReference type="EMBL" id="CP094299">
    <property type="protein sequence ID" value="UNZ08671.1"/>
    <property type="molecule type" value="Genomic_DNA"/>
</dbReference>
<evidence type="ECO:0000313" key="1">
    <source>
        <dbReference type="EMBL" id="UNZ08671.1"/>
    </source>
</evidence>
<geneLocation type="plasmid" evidence="1 2">
    <name>pSRIMR7</name>
</geneLocation>
<sequence length="106" mass="11146">MTANVPSAVAHVDVSVMVLQNALERLALIAPHSVGLASLAVVEAVQDAADTQFALHIGNIGSLQRLWALDSSAASLQQEAVQEALRAFVLAVRHAAGLVPDEDRRT</sequence>
<accession>A0ABY3ZFS9</accession>
<protein>
    <submittedName>
        <fullName evidence="1">Uncharacterized protein</fullName>
    </submittedName>
</protein>
<organism evidence="1 2">
    <name type="scientific">Streptomyces rimosus subsp. rimosus</name>
    <dbReference type="NCBI Taxonomy" id="132474"/>
    <lineage>
        <taxon>Bacteria</taxon>
        <taxon>Bacillati</taxon>
        <taxon>Actinomycetota</taxon>
        <taxon>Actinomycetes</taxon>
        <taxon>Kitasatosporales</taxon>
        <taxon>Streptomycetaceae</taxon>
        <taxon>Streptomyces</taxon>
    </lineage>
</organism>
<dbReference type="Proteomes" id="UP000829494">
    <property type="component" value="Plasmid pSRIMR7"/>
</dbReference>
<keyword evidence="1" id="KW-0614">Plasmid</keyword>
<reference evidence="1 2" key="1">
    <citation type="submission" date="2022-03" db="EMBL/GenBank/DDBJ databases">
        <title>Complete genome of Streptomyces rimosus ssp. rimosus R7 (=ATCC 10970).</title>
        <authorList>
            <person name="Beganovic S."/>
            <person name="Ruckert C."/>
            <person name="Busche T."/>
            <person name="Kalinowski J."/>
            <person name="Wittmann C."/>
        </authorList>
    </citation>
    <scope>NUCLEOTIDE SEQUENCE [LARGE SCALE GENOMIC DNA]</scope>
    <source>
        <strain evidence="1 2">R7</strain>
        <plasmid evidence="1 2">pSRIMR7</plasmid>
    </source>
</reference>